<keyword evidence="1" id="KW-0732">Signal</keyword>
<dbReference type="EMBL" id="FZNY01000001">
    <property type="protein sequence ID" value="SNR43468.1"/>
    <property type="molecule type" value="Genomic_DNA"/>
</dbReference>
<evidence type="ECO:0000256" key="1">
    <source>
        <dbReference type="SAM" id="SignalP"/>
    </source>
</evidence>
<feature type="signal peptide" evidence="1">
    <location>
        <begin position="1"/>
        <end position="24"/>
    </location>
</feature>
<sequence length="159" mass="17261">MKTHLTLYAWIVCLCLFISSCSSDDGNEPIQMEDDPVEASFTGNYRGTWNSVTPSITYTDFAISARFVVSASNPNRIDAEFFATSNYTSCCSTNANDGTMIINLDGDTITSFSFTDTIVDCEGSFSGDGTINANGNFIIDFTGNDCDGDHVGQLLFIKQ</sequence>
<gene>
    <name evidence="2" type="ORF">SAMN06265376_101864</name>
</gene>
<protein>
    <recommendedName>
        <fullName evidence="4">Lipocalin-like domain-containing protein</fullName>
    </recommendedName>
</protein>
<keyword evidence="3" id="KW-1185">Reference proteome</keyword>
<proteinExistence type="predicted"/>
<feature type="chain" id="PRO_5012669677" description="Lipocalin-like domain-containing protein" evidence="1">
    <location>
        <begin position="25"/>
        <end position="159"/>
    </location>
</feature>
<dbReference type="RefSeq" id="WP_143337046.1">
    <property type="nucleotide sequence ID" value="NZ_BMEP01000002.1"/>
</dbReference>
<evidence type="ECO:0000313" key="3">
    <source>
        <dbReference type="Proteomes" id="UP000198379"/>
    </source>
</evidence>
<evidence type="ECO:0008006" key="4">
    <source>
        <dbReference type="Google" id="ProtNLM"/>
    </source>
</evidence>
<name>A0A238WAE0_9FLAO</name>
<dbReference type="PROSITE" id="PS51257">
    <property type="entry name" value="PROKAR_LIPOPROTEIN"/>
    <property type="match status" value="1"/>
</dbReference>
<dbReference type="OrthoDB" id="1437569at2"/>
<dbReference type="Proteomes" id="UP000198379">
    <property type="component" value="Unassembled WGS sequence"/>
</dbReference>
<accession>A0A238WAE0</accession>
<evidence type="ECO:0000313" key="2">
    <source>
        <dbReference type="EMBL" id="SNR43468.1"/>
    </source>
</evidence>
<reference evidence="2 3" key="1">
    <citation type="submission" date="2017-06" db="EMBL/GenBank/DDBJ databases">
        <authorList>
            <person name="Kim H.J."/>
            <person name="Triplett B.A."/>
        </authorList>
    </citation>
    <scope>NUCLEOTIDE SEQUENCE [LARGE SCALE GENOMIC DNA]</scope>
    <source>
        <strain evidence="2 3">DSM 25597</strain>
    </source>
</reference>
<dbReference type="AlphaFoldDB" id="A0A238WAE0"/>
<organism evidence="2 3">
    <name type="scientific">Dokdonia pacifica</name>
    <dbReference type="NCBI Taxonomy" id="1627892"/>
    <lineage>
        <taxon>Bacteria</taxon>
        <taxon>Pseudomonadati</taxon>
        <taxon>Bacteroidota</taxon>
        <taxon>Flavobacteriia</taxon>
        <taxon>Flavobacteriales</taxon>
        <taxon>Flavobacteriaceae</taxon>
        <taxon>Dokdonia</taxon>
    </lineage>
</organism>